<evidence type="ECO:0000256" key="1">
    <source>
        <dbReference type="ARBA" id="ARBA00004434"/>
    </source>
</evidence>
<evidence type="ECO:0000256" key="2">
    <source>
        <dbReference type="ARBA" id="ARBA00004673"/>
    </source>
</evidence>
<feature type="transmembrane region" description="Helical" evidence="10">
    <location>
        <begin position="37"/>
        <end position="56"/>
    </location>
</feature>
<dbReference type="Pfam" id="PF02937">
    <property type="entry name" value="COX6C"/>
    <property type="match status" value="1"/>
</dbReference>
<dbReference type="Proteomes" id="UP001642483">
    <property type="component" value="Unassembled WGS sequence"/>
</dbReference>
<keyword evidence="7" id="KW-0496">Mitochondrion</keyword>
<keyword evidence="6 10" id="KW-1133">Transmembrane helix</keyword>
<dbReference type="InterPro" id="IPR051389">
    <property type="entry name" value="Cytochrome_c_oxidase_VIc"/>
</dbReference>
<evidence type="ECO:0000313" key="11">
    <source>
        <dbReference type="EMBL" id="CAK8697886.1"/>
    </source>
</evidence>
<sequence length="93" mass="10347">MSSVTNTGKIAPLANGPLPKPEGMRGTLIQAISRQSVPAAAMCFVVFGSVLYATMFRRMKKVKAYYSTHNPEEEYEKIKEMGVFKSVKASWQE</sequence>
<dbReference type="PANTHER" id="PTHR48416">
    <property type="entry name" value="CYTOCHROME C OXIDASE SUBUNIT 6C"/>
    <property type="match status" value="1"/>
</dbReference>
<dbReference type="Gene3D" id="4.10.93.10">
    <property type="entry name" value="Mitochondrial cytochrome c oxidase subunit VIc/VIIs"/>
    <property type="match status" value="1"/>
</dbReference>
<organism evidence="11 12">
    <name type="scientific">Clavelina lepadiformis</name>
    <name type="common">Light-bulb sea squirt</name>
    <name type="synonym">Ascidia lepadiformis</name>
    <dbReference type="NCBI Taxonomy" id="159417"/>
    <lineage>
        <taxon>Eukaryota</taxon>
        <taxon>Metazoa</taxon>
        <taxon>Chordata</taxon>
        <taxon>Tunicata</taxon>
        <taxon>Ascidiacea</taxon>
        <taxon>Aplousobranchia</taxon>
        <taxon>Clavelinidae</taxon>
        <taxon>Clavelina</taxon>
    </lineage>
</organism>
<evidence type="ECO:0000256" key="7">
    <source>
        <dbReference type="ARBA" id="ARBA00023128"/>
    </source>
</evidence>
<gene>
    <name evidence="11" type="ORF">CVLEPA_LOCUS31374</name>
</gene>
<keyword evidence="5" id="KW-0999">Mitochondrion inner membrane</keyword>
<reference evidence="11 12" key="1">
    <citation type="submission" date="2024-02" db="EMBL/GenBank/DDBJ databases">
        <authorList>
            <person name="Daric V."/>
            <person name="Darras S."/>
        </authorList>
    </citation>
    <scope>NUCLEOTIDE SEQUENCE [LARGE SCALE GENOMIC DNA]</scope>
</reference>
<feature type="region of interest" description="Disordered" evidence="9">
    <location>
        <begin position="1"/>
        <end position="21"/>
    </location>
</feature>
<keyword evidence="4 10" id="KW-0812">Transmembrane</keyword>
<comment type="similarity">
    <text evidence="3">Belongs to the cytochrome c oxidase subunit 6c family.</text>
</comment>
<evidence type="ECO:0000256" key="4">
    <source>
        <dbReference type="ARBA" id="ARBA00022692"/>
    </source>
</evidence>
<keyword evidence="8 10" id="KW-0472">Membrane</keyword>
<dbReference type="InterPro" id="IPR037169">
    <property type="entry name" value="Cytochrome_c_oxidase_VIc_sf"/>
</dbReference>
<evidence type="ECO:0000313" key="12">
    <source>
        <dbReference type="Proteomes" id="UP001642483"/>
    </source>
</evidence>
<protein>
    <recommendedName>
        <fullName evidence="13">Small integral membrane protein 8</fullName>
    </recommendedName>
</protein>
<evidence type="ECO:0000256" key="5">
    <source>
        <dbReference type="ARBA" id="ARBA00022792"/>
    </source>
</evidence>
<evidence type="ECO:0000256" key="3">
    <source>
        <dbReference type="ARBA" id="ARBA00007204"/>
    </source>
</evidence>
<dbReference type="PANTHER" id="PTHR48416:SF1">
    <property type="entry name" value="CYTOCHROME C OXIDASE SUBUNIT 6C"/>
    <property type="match status" value="1"/>
</dbReference>
<evidence type="ECO:0000256" key="8">
    <source>
        <dbReference type="ARBA" id="ARBA00023136"/>
    </source>
</evidence>
<dbReference type="EMBL" id="CAWYQH010000174">
    <property type="protein sequence ID" value="CAK8697886.1"/>
    <property type="molecule type" value="Genomic_DNA"/>
</dbReference>
<comment type="subcellular location">
    <subcellularLocation>
        <location evidence="1">Mitochondrion inner membrane</location>
        <topology evidence="1">Single-pass membrane protein</topology>
    </subcellularLocation>
</comment>
<comment type="pathway">
    <text evidence="2">Energy metabolism; oxidative phosphorylation.</text>
</comment>
<evidence type="ECO:0000256" key="6">
    <source>
        <dbReference type="ARBA" id="ARBA00022989"/>
    </source>
</evidence>
<evidence type="ECO:0000256" key="9">
    <source>
        <dbReference type="SAM" id="MobiDB-lite"/>
    </source>
</evidence>
<dbReference type="SUPFAM" id="SSF81415">
    <property type="entry name" value="Mitochondrial cytochrome c oxidase subunit VIc"/>
    <property type="match status" value="1"/>
</dbReference>
<evidence type="ECO:0000256" key="10">
    <source>
        <dbReference type="SAM" id="Phobius"/>
    </source>
</evidence>
<comment type="caution">
    <text evidence="11">The sequence shown here is derived from an EMBL/GenBank/DDBJ whole genome shotgun (WGS) entry which is preliminary data.</text>
</comment>
<accession>A0ABP0H1L7</accession>
<keyword evidence="12" id="KW-1185">Reference proteome</keyword>
<proteinExistence type="inferred from homology"/>
<dbReference type="InterPro" id="IPR034884">
    <property type="entry name" value="Cytochrome_c_oxidase_VIc/VIIs"/>
</dbReference>
<name>A0ABP0H1L7_CLALP</name>
<evidence type="ECO:0008006" key="13">
    <source>
        <dbReference type="Google" id="ProtNLM"/>
    </source>
</evidence>